<gene>
    <name evidence="1" type="ORF">AR9_g123</name>
</gene>
<evidence type="ECO:0000313" key="2">
    <source>
        <dbReference type="Proteomes" id="UP000202618"/>
    </source>
</evidence>
<dbReference type="RefSeq" id="YP_009283027.1">
    <property type="nucleotide sequence ID" value="NC_031039.1"/>
</dbReference>
<evidence type="ECO:0000313" key="1">
    <source>
        <dbReference type="EMBL" id="AMS01207.1"/>
    </source>
</evidence>
<sequence length="256" mass="30203">MAEMMDEQEAKFLTDEDIDHVITSLSDDIIFDSLKEQISNVFVQSDSNPVYYITYFTGKYNYIMNKYSEYEEVCEKIKEIREEFYEKLKTLIEEKFDFTLNLPAFFDDEEKFNIIGNLYDFFIIRNKVNSVNVISGYIDKEIKDLIKYYKPLIDKKDLTYNNIKKTINKDIAVIICKLPDIISNLTVESGFDLVQLMIDDEQEITNMVIGTLFDENTEYINIGESFIDNILNAIKKNEVYYLQARTQLVNKYSDKK</sequence>
<organism evidence="1 2">
    <name type="scientific">Bacillus phage AR9</name>
    <dbReference type="NCBI Taxonomy" id="1815509"/>
    <lineage>
        <taxon>Viruses</taxon>
        <taxon>Duplodnaviria</taxon>
        <taxon>Heunggongvirae</taxon>
        <taxon>Uroviricota</taxon>
        <taxon>Caudoviricetes</taxon>
        <taxon>Takahashivirus</taxon>
        <taxon>Bacillus phage PBS1</taxon>
    </lineage>
</organism>
<proteinExistence type="predicted"/>
<dbReference type="EMBL" id="KU878088">
    <property type="protein sequence ID" value="AMS01207.1"/>
    <property type="molecule type" value="Genomic_DNA"/>
</dbReference>
<dbReference type="KEGG" id="vg:29058841"/>
<name>A0A172JI30_BPPB1</name>
<protein>
    <submittedName>
        <fullName evidence="1">Uncharacterized protein</fullName>
    </submittedName>
</protein>
<reference evidence="1 2" key="1">
    <citation type="journal article" date="2016" name="Virology">
        <title>The genome of AR9, a giant transducing Bacillus phage encoding two multisubunit RNA polymerases.</title>
        <authorList>
            <person name="Lavysh D."/>
            <person name="Sokolova M."/>
            <person name="Minakhin L."/>
            <person name="Yakunina M."/>
            <person name="Artamonova T."/>
            <person name="Kozyavkin S."/>
            <person name="Makarova K.S."/>
            <person name="Koonin E.V."/>
            <person name="Severinov K."/>
        </authorList>
    </citation>
    <scope>NUCLEOTIDE SEQUENCE [LARGE SCALE GENOMIC DNA]</scope>
</reference>
<accession>A0A172JI30</accession>
<dbReference type="Proteomes" id="UP000202618">
    <property type="component" value="Segment"/>
</dbReference>
<dbReference type="GeneID" id="29058841"/>